<dbReference type="Gene3D" id="3.40.50.720">
    <property type="entry name" value="NAD(P)-binding Rossmann-like Domain"/>
    <property type="match status" value="1"/>
</dbReference>
<gene>
    <name evidence="2" type="ORF">C8Q71DRAFT_697043</name>
</gene>
<evidence type="ECO:0000313" key="2">
    <source>
        <dbReference type="EMBL" id="KAH9844257.1"/>
    </source>
</evidence>
<accession>A0ABQ8KY89</accession>
<sequence>MFFKSKWDPRGRHCYVTGGSSGLGLALAVLLTKKGAHVSIVARNEERLQKALETLEAARQTQDQVLKYYSFALNSEAGAVAAIEAASEAHGGRSPDAFFFCAGKSTPGFFVEQDEASMRKGMDETYWAQAPSALAAAKRMVSRREKGKLVFISSVLGYFSMIGYSPYTPGKFAIRGLAEALQSELILYDIDVHVAFPGTILSPGLEQENQVKPKVTLKLEETDDGYTPEVVAAGVLKGVRNGDFHITYELLGHIFRASTAGSSPRNSYLTDIFYGLIGYVGLPIWRRSVDSTVRGHRPEHEEYLSARGFFTGTTSESTK</sequence>
<dbReference type="InterPro" id="IPR002347">
    <property type="entry name" value="SDR_fam"/>
</dbReference>
<name>A0ABQ8KY89_9APHY</name>
<proteinExistence type="predicted"/>
<dbReference type="RefSeq" id="XP_047785067.1">
    <property type="nucleotide sequence ID" value="XM_047919943.1"/>
</dbReference>
<dbReference type="PRINTS" id="PR00081">
    <property type="entry name" value="GDHRDH"/>
</dbReference>
<evidence type="ECO:0000256" key="1">
    <source>
        <dbReference type="SAM" id="Phobius"/>
    </source>
</evidence>
<comment type="caution">
    <text evidence="2">The sequence shown here is derived from an EMBL/GenBank/DDBJ whole genome shotgun (WGS) entry which is preliminary data.</text>
</comment>
<protein>
    <submittedName>
        <fullName evidence="2">Oxidoreductase</fullName>
    </submittedName>
</protein>
<dbReference type="EMBL" id="JADCUA010000001">
    <property type="protein sequence ID" value="KAH9844257.1"/>
    <property type="molecule type" value="Genomic_DNA"/>
</dbReference>
<dbReference type="InterPro" id="IPR036291">
    <property type="entry name" value="NAD(P)-bd_dom_sf"/>
</dbReference>
<organism evidence="2 3">
    <name type="scientific">Rhodofomes roseus</name>
    <dbReference type="NCBI Taxonomy" id="34475"/>
    <lineage>
        <taxon>Eukaryota</taxon>
        <taxon>Fungi</taxon>
        <taxon>Dikarya</taxon>
        <taxon>Basidiomycota</taxon>
        <taxon>Agaricomycotina</taxon>
        <taxon>Agaricomycetes</taxon>
        <taxon>Polyporales</taxon>
        <taxon>Rhodofomes</taxon>
    </lineage>
</organism>
<dbReference type="PANTHER" id="PTHR43550">
    <property type="entry name" value="3-KETODIHYDROSPHINGOSINE REDUCTASE"/>
    <property type="match status" value="1"/>
</dbReference>
<keyword evidence="1" id="KW-0472">Membrane</keyword>
<dbReference type="Proteomes" id="UP000814176">
    <property type="component" value="Unassembled WGS sequence"/>
</dbReference>
<dbReference type="GeneID" id="72000675"/>
<keyword evidence="1" id="KW-0812">Transmembrane</keyword>
<dbReference type="SUPFAM" id="SSF51735">
    <property type="entry name" value="NAD(P)-binding Rossmann-fold domains"/>
    <property type="match status" value="1"/>
</dbReference>
<keyword evidence="1" id="KW-1133">Transmembrane helix</keyword>
<feature type="transmembrane region" description="Helical" evidence="1">
    <location>
        <begin position="149"/>
        <end position="167"/>
    </location>
</feature>
<keyword evidence="3" id="KW-1185">Reference proteome</keyword>
<dbReference type="PANTHER" id="PTHR43550:SF3">
    <property type="entry name" value="3-KETODIHYDROSPHINGOSINE REDUCTASE"/>
    <property type="match status" value="1"/>
</dbReference>
<evidence type="ECO:0000313" key="3">
    <source>
        <dbReference type="Proteomes" id="UP000814176"/>
    </source>
</evidence>
<dbReference type="Pfam" id="PF00106">
    <property type="entry name" value="adh_short"/>
    <property type="match status" value="1"/>
</dbReference>
<reference evidence="2 3" key="1">
    <citation type="journal article" date="2021" name="Environ. Microbiol.">
        <title>Gene family expansions and transcriptome signatures uncover fungal adaptations to wood decay.</title>
        <authorList>
            <person name="Hage H."/>
            <person name="Miyauchi S."/>
            <person name="Viragh M."/>
            <person name="Drula E."/>
            <person name="Min B."/>
            <person name="Chaduli D."/>
            <person name="Navarro D."/>
            <person name="Favel A."/>
            <person name="Norest M."/>
            <person name="Lesage-Meessen L."/>
            <person name="Balint B."/>
            <person name="Merenyi Z."/>
            <person name="de Eugenio L."/>
            <person name="Morin E."/>
            <person name="Martinez A.T."/>
            <person name="Baldrian P."/>
            <person name="Stursova M."/>
            <person name="Martinez M.J."/>
            <person name="Novotny C."/>
            <person name="Magnuson J.K."/>
            <person name="Spatafora J.W."/>
            <person name="Maurice S."/>
            <person name="Pangilinan J."/>
            <person name="Andreopoulos W."/>
            <person name="LaButti K."/>
            <person name="Hundley H."/>
            <person name="Na H."/>
            <person name="Kuo A."/>
            <person name="Barry K."/>
            <person name="Lipzen A."/>
            <person name="Henrissat B."/>
            <person name="Riley R."/>
            <person name="Ahrendt S."/>
            <person name="Nagy L.G."/>
            <person name="Grigoriev I.V."/>
            <person name="Martin F."/>
            <person name="Rosso M.N."/>
        </authorList>
    </citation>
    <scope>NUCLEOTIDE SEQUENCE [LARGE SCALE GENOMIC DNA]</scope>
    <source>
        <strain evidence="2 3">CIRM-BRFM 1785</strain>
    </source>
</reference>